<proteinExistence type="predicted"/>
<accession>A0A2H3K0P3</accession>
<name>A0A2H3K0P3_WOLCO</name>
<dbReference type="AlphaFoldDB" id="A0A2H3K0P3"/>
<keyword evidence="2" id="KW-1185">Reference proteome</keyword>
<evidence type="ECO:0000313" key="2">
    <source>
        <dbReference type="Proteomes" id="UP000218811"/>
    </source>
</evidence>
<protein>
    <submittedName>
        <fullName evidence="1">Uncharacterized protein</fullName>
    </submittedName>
</protein>
<evidence type="ECO:0000313" key="1">
    <source>
        <dbReference type="EMBL" id="PCH44739.1"/>
    </source>
</evidence>
<organism evidence="1 2">
    <name type="scientific">Wolfiporia cocos (strain MD-104)</name>
    <name type="common">Brown rot fungus</name>
    <dbReference type="NCBI Taxonomy" id="742152"/>
    <lineage>
        <taxon>Eukaryota</taxon>
        <taxon>Fungi</taxon>
        <taxon>Dikarya</taxon>
        <taxon>Basidiomycota</taxon>
        <taxon>Agaricomycotina</taxon>
        <taxon>Agaricomycetes</taxon>
        <taxon>Polyporales</taxon>
        <taxon>Phaeolaceae</taxon>
        <taxon>Wolfiporia</taxon>
    </lineage>
</organism>
<dbReference type="EMBL" id="KB468168">
    <property type="protein sequence ID" value="PCH44739.1"/>
    <property type="molecule type" value="Genomic_DNA"/>
</dbReference>
<dbReference type="Proteomes" id="UP000218811">
    <property type="component" value="Unassembled WGS sequence"/>
</dbReference>
<reference evidence="1 2" key="1">
    <citation type="journal article" date="2012" name="Science">
        <title>The Paleozoic origin of enzymatic lignin decomposition reconstructed from 31 fungal genomes.</title>
        <authorList>
            <person name="Floudas D."/>
            <person name="Binder M."/>
            <person name="Riley R."/>
            <person name="Barry K."/>
            <person name="Blanchette R.A."/>
            <person name="Henrissat B."/>
            <person name="Martinez A.T."/>
            <person name="Otillar R."/>
            <person name="Spatafora J.W."/>
            <person name="Yadav J.S."/>
            <person name="Aerts A."/>
            <person name="Benoit I."/>
            <person name="Boyd A."/>
            <person name="Carlson A."/>
            <person name="Copeland A."/>
            <person name="Coutinho P.M."/>
            <person name="de Vries R.P."/>
            <person name="Ferreira P."/>
            <person name="Findley K."/>
            <person name="Foster B."/>
            <person name="Gaskell J."/>
            <person name="Glotzer D."/>
            <person name="Gorecki P."/>
            <person name="Heitman J."/>
            <person name="Hesse C."/>
            <person name="Hori C."/>
            <person name="Igarashi K."/>
            <person name="Jurgens J.A."/>
            <person name="Kallen N."/>
            <person name="Kersten P."/>
            <person name="Kohler A."/>
            <person name="Kuees U."/>
            <person name="Kumar T.K.A."/>
            <person name="Kuo A."/>
            <person name="LaButti K."/>
            <person name="Larrondo L.F."/>
            <person name="Lindquist E."/>
            <person name="Ling A."/>
            <person name="Lombard V."/>
            <person name="Lucas S."/>
            <person name="Lundell T."/>
            <person name="Martin R."/>
            <person name="McLaughlin D.J."/>
            <person name="Morgenstern I."/>
            <person name="Morin E."/>
            <person name="Murat C."/>
            <person name="Nagy L.G."/>
            <person name="Nolan M."/>
            <person name="Ohm R.A."/>
            <person name="Patyshakuliyeva A."/>
            <person name="Rokas A."/>
            <person name="Ruiz-Duenas F.J."/>
            <person name="Sabat G."/>
            <person name="Salamov A."/>
            <person name="Samejima M."/>
            <person name="Schmutz J."/>
            <person name="Slot J.C."/>
            <person name="St John F."/>
            <person name="Stenlid J."/>
            <person name="Sun H."/>
            <person name="Sun S."/>
            <person name="Syed K."/>
            <person name="Tsang A."/>
            <person name="Wiebenga A."/>
            <person name="Young D."/>
            <person name="Pisabarro A."/>
            <person name="Eastwood D.C."/>
            <person name="Martin F."/>
            <person name="Cullen D."/>
            <person name="Grigoriev I.V."/>
            <person name="Hibbett D.S."/>
        </authorList>
    </citation>
    <scope>NUCLEOTIDE SEQUENCE [LARGE SCALE GENOMIC DNA]</scope>
    <source>
        <strain evidence="1 2">MD-104</strain>
    </source>
</reference>
<sequence length="288" mass="32418">MPLFRETSTSPRLLRLSIGCQIDEQKTQAAWAERISLLEIAATIHAKYHQLERDLRHYDRIAASAHFVTSEKSLLLTKTKSEYECKGKAIKRLMHKLANATFWPLIDAGPRSAVAEADEELAAQFRTLQYEPALDSGWIKQARKSRSSCDIGDLVTQHTRAHKENIALQAENAALRRHVQQCDTEHAAQLDAMRREIQTLTGVVAMHNVDDVICTARPLLLRALQSDMTPLFEGIQHTIQDMLDAQGRRVAVTPRADVMSSIFEAMRSRTAFSKPDEGNKQNAPGVRR</sequence>
<gene>
    <name evidence="1" type="ORF">WOLCODRAFT_145139</name>
</gene>